<dbReference type="GeneID" id="105311144"/>
<keyword evidence="14" id="KW-1185">Reference proteome</keyword>
<keyword evidence="6" id="KW-0735">Signal-anchor</keyword>
<dbReference type="OrthoDB" id="2139606at2759"/>
<dbReference type="GO" id="GO:0000139">
    <property type="term" value="C:Golgi membrane"/>
    <property type="evidence" value="ECO:0007669"/>
    <property type="project" value="UniProtKB-SubCell"/>
</dbReference>
<dbReference type="KEGG" id="pvp:105311144"/>
<gene>
    <name evidence="15" type="primary">B3GNT4</name>
</gene>
<keyword evidence="10" id="KW-0325">Glycoprotein</keyword>
<evidence type="ECO:0000256" key="13">
    <source>
        <dbReference type="SAM" id="MobiDB-lite"/>
    </source>
</evidence>
<protein>
    <recommendedName>
        <fullName evidence="12">Hexosyltransferase</fullName>
        <ecNumber evidence="12">2.4.1.-</ecNumber>
    </recommendedName>
</protein>
<evidence type="ECO:0000256" key="10">
    <source>
        <dbReference type="ARBA" id="ARBA00023180"/>
    </source>
</evidence>
<dbReference type="Pfam" id="PF01762">
    <property type="entry name" value="Galactosyl_T"/>
    <property type="match status" value="1"/>
</dbReference>
<evidence type="ECO:0000256" key="6">
    <source>
        <dbReference type="ARBA" id="ARBA00022968"/>
    </source>
</evidence>
<name>A0A6P3RZW7_PTEVA</name>
<dbReference type="AlphaFoldDB" id="A0A6P3RZW7"/>
<feature type="region of interest" description="Disordered" evidence="13">
    <location>
        <begin position="1"/>
        <end position="23"/>
    </location>
</feature>
<keyword evidence="8 12" id="KW-0333">Golgi apparatus</keyword>
<dbReference type="PANTHER" id="PTHR11214:SF368">
    <property type="entry name" value="N-ACETYLLACTOSAMINIDE BETA-1,3-N-ACETYLGLUCOSAMINYLTRANSFERASE 4"/>
    <property type="match status" value="1"/>
</dbReference>
<evidence type="ECO:0000256" key="1">
    <source>
        <dbReference type="ARBA" id="ARBA00004323"/>
    </source>
</evidence>
<dbReference type="RefSeq" id="XP_011385473.1">
    <property type="nucleotide sequence ID" value="XM_011387171.1"/>
</dbReference>
<evidence type="ECO:0000256" key="3">
    <source>
        <dbReference type="ARBA" id="ARBA00022676"/>
    </source>
</evidence>
<proteinExistence type="inferred from homology"/>
<evidence type="ECO:0000313" key="15">
    <source>
        <dbReference type="RefSeq" id="XP_011385473.1"/>
    </source>
</evidence>
<sequence>MLTQEPSDDSRRQAKAGTAGVLSLSSGRSRKRIDASAKATRDLAAECAAMSRGLVLYCLAGLLLSCLLFQRTEAKLAGGPMARQPFWAPPGPRHDQCPPNHIVANASLSLPSRHRLFLTYRHCRNFSILLEPSGCARDTFLLLAIKSQPGHMKQRAAIRSTWGRARGQASGQASGRQLKLVFLLGVTRPATPTQLLAYESQEFDDILQWDFAEDFFNLTLKELHLQRWVAAACPQARFMLKGDDDVFVHVSNVLAFLEDLDPAQDLLVGNVIRQALPNRNTKVKYFIPLSMYRARHYPPYVGGGGYVVSRAAMQHLRAVMEEAELFPIDDVFVGMCLRKLGLSPTHHAGFKTLGIRRPLDHLDPCLFRGLLLVHHLSPLEMWTMWALATDEGLKCAAVPLSQLRQGAGRVG</sequence>
<comment type="similarity">
    <text evidence="2 12">Belongs to the glycosyltransferase 31 family.</text>
</comment>
<dbReference type="GO" id="GO:0016266">
    <property type="term" value="P:protein O-linked glycosylation via N-acetyl-galactosamine"/>
    <property type="evidence" value="ECO:0007669"/>
    <property type="project" value="UniProtKB-ARBA"/>
</dbReference>
<keyword evidence="9" id="KW-0472">Membrane</keyword>
<evidence type="ECO:0000256" key="2">
    <source>
        <dbReference type="ARBA" id="ARBA00008661"/>
    </source>
</evidence>
<evidence type="ECO:0000256" key="8">
    <source>
        <dbReference type="ARBA" id="ARBA00023034"/>
    </source>
</evidence>
<evidence type="ECO:0000256" key="9">
    <source>
        <dbReference type="ARBA" id="ARBA00023136"/>
    </source>
</evidence>
<organism evidence="14 15">
    <name type="scientific">Pteropus vampyrus</name>
    <name type="common">Large flying fox</name>
    <dbReference type="NCBI Taxonomy" id="132908"/>
    <lineage>
        <taxon>Eukaryota</taxon>
        <taxon>Metazoa</taxon>
        <taxon>Chordata</taxon>
        <taxon>Craniata</taxon>
        <taxon>Vertebrata</taxon>
        <taxon>Euteleostomi</taxon>
        <taxon>Mammalia</taxon>
        <taxon>Eutheria</taxon>
        <taxon>Laurasiatheria</taxon>
        <taxon>Chiroptera</taxon>
        <taxon>Yinpterochiroptera</taxon>
        <taxon>Pteropodoidea</taxon>
        <taxon>Pteropodidae</taxon>
        <taxon>Pteropodinae</taxon>
        <taxon>Pteropus</taxon>
    </lineage>
</organism>
<accession>A0A6P3RZW7</accession>
<dbReference type="GO" id="GO:0030311">
    <property type="term" value="P:poly-N-acetyllactosamine biosynthetic process"/>
    <property type="evidence" value="ECO:0007669"/>
    <property type="project" value="TreeGrafter"/>
</dbReference>
<dbReference type="PANTHER" id="PTHR11214">
    <property type="entry name" value="BETA-1,3-N-ACETYLGLUCOSAMINYLTRANSFERASE"/>
    <property type="match status" value="1"/>
</dbReference>
<evidence type="ECO:0000256" key="12">
    <source>
        <dbReference type="RuleBase" id="RU363063"/>
    </source>
</evidence>
<keyword evidence="4" id="KW-0808">Transferase</keyword>
<dbReference type="GO" id="GO:0008532">
    <property type="term" value="F:N-acetyllactosaminide beta-1,3-N-acetylglucosaminyltransferase activity"/>
    <property type="evidence" value="ECO:0007669"/>
    <property type="project" value="TreeGrafter"/>
</dbReference>
<comment type="pathway">
    <text evidence="11">Protein modification.</text>
</comment>
<evidence type="ECO:0000256" key="7">
    <source>
        <dbReference type="ARBA" id="ARBA00022989"/>
    </source>
</evidence>
<dbReference type="Gene3D" id="3.90.550.50">
    <property type="match status" value="1"/>
</dbReference>
<evidence type="ECO:0000313" key="14">
    <source>
        <dbReference type="Proteomes" id="UP000515202"/>
    </source>
</evidence>
<evidence type="ECO:0000256" key="11">
    <source>
        <dbReference type="ARBA" id="ARBA00043952"/>
    </source>
</evidence>
<keyword evidence="7" id="KW-1133">Transmembrane helix</keyword>
<comment type="subcellular location">
    <subcellularLocation>
        <location evidence="1 12">Golgi apparatus membrane</location>
        <topology evidence="1 12">Single-pass type II membrane protein</topology>
    </subcellularLocation>
</comment>
<keyword evidence="3 12" id="KW-0328">Glycosyltransferase</keyword>
<dbReference type="EC" id="2.4.1.-" evidence="12"/>
<dbReference type="InterPro" id="IPR002659">
    <property type="entry name" value="Glyco_trans_31"/>
</dbReference>
<evidence type="ECO:0000256" key="4">
    <source>
        <dbReference type="ARBA" id="ARBA00022679"/>
    </source>
</evidence>
<dbReference type="CTD" id="79369"/>
<keyword evidence="5" id="KW-0812">Transmembrane</keyword>
<dbReference type="GO" id="GO:0008499">
    <property type="term" value="F:N-acetyl-beta-D-glucosaminide beta-(1,3)-galactosyltransferase activity"/>
    <property type="evidence" value="ECO:0007669"/>
    <property type="project" value="UniProtKB-ARBA"/>
</dbReference>
<reference evidence="15" key="1">
    <citation type="submission" date="2025-08" db="UniProtKB">
        <authorList>
            <consortium name="RefSeq"/>
        </authorList>
    </citation>
    <scope>IDENTIFICATION</scope>
    <source>
        <tissue evidence="15">Kidney</tissue>
    </source>
</reference>
<dbReference type="FunFam" id="3.90.550.50:FF:000009">
    <property type="entry name" value="Hexosyltransferase"/>
    <property type="match status" value="1"/>
</dbReference>
<evidence type="ECO:0000256" key="5">
    <source>
        <dbReference type="ARBA" id="ARBA00022692"/>
    </source>
</evidence>
<dbReference type="Proteomes" id="UP000515202">
    <property type="component" value="Unplaced"/>
</dbReference>